<evidence type="ECO:0000259" key="4">
    <source>
        <dbReference type="SMART" id="SM00903"/>
    </source>
</evidence>
<evidence type="ECO:0000256" key="1">
    <source>
        <dbReference type="ARBA" id="ARBA00023002"/>
    </source>
</evidence>
<feature type="domain" description="Flavin reductase like" evidence="4">
    <location>
        <begin position="50"/>
        <end position="276"/>
    </location>
</feature>
<name>A0A316YMB2_9BASI</name>
<gene>
    <name evidence="5" type="ORF">FA10DRAFT_266475</name>
</gene>
<dbReference type="OrthoDB" id="2015405at2759"/>
<dbReference type="Proteomes" id="UP000245768">
    <property type="component" value="Unassembled WGS sequence"/>
</dbReference>
<accession>A0A316YMB2</accession>
<dbReference type="STRING" id="215250.A0A316YMB2"/>
<dbReference type="Pfam" id="PF01613">
    <property type="entry name" value="Flavin_Reduct"/>
    <property type="match status" value="1"/>
</dbReference>
<evidence type="ECO:0000256" key="2">
    <source>
        <dbReference type="SAM" id="MobiDB-lite"/>
    </source>
</evidence>
<dbReference type="GO" id="GO:0042602">
    <property type="term" value="F:riboflavin reductase (NADPH) activity"/>
    <property type="evidence" value="ECO:0007669"/>
    <property type="project" value="TreeGrafter"/>
</dbReference>
<dbReference type="PANTHER" id="PTHR30466:SF1">
    <property type="entry name" value="FMN REDUCTASE (NADH) RUTF"/>
    <property type="match status" value="1"/>
</dbReference>
<dbReference type="SUPFAM" id="SSF50475">
    <property type="entry name" value="FMN-binding split barrel"/>
    <property type="match status" value="1"/>
</dbReference>
<dbReference type="AlphaFoldDB" id="A0A316YMB2"/>
<evidence type="ECO:0000313" key="5">
    <source>
        <dbReference type="EMBL" id="PWN89944.1"/>
    </source>
</evidence>
<keyword evidence="6" id="KW-1185">Reference proteome</keyword>
<organism evidence="5 6">
    <name type="scientific">Acaromyces ingoldii</name>
    <dbReference type="NCBI Taxonomy" id="215250"/>
    <lineage>
        <taxon>Eukaryota</taxon>
        <taxon>Fungi</taxon>
        <taxon>Dikarya</taxon>
        <taxon>Basidiomycota</taxon>
        <taxon>Ustilaginomycotina</taxon>
        <taxon>Exobasidiomycetes</taxon>
        <taxon>Exobasidiales</taxon>
        <taxon>Cryptobasidiaceae</taxon>
        <taxon>Acaromyces</taxon>
    </lineage>
</organism>
<keyword evidence="3" id="KW-0732">Signal</keyword>
<dbReference type="GO" id="GO:0010181">
    <property type="term" value="F:FMN binding"/>
    <property type="evidence" value="ECO:0007669"/>
    <property type="project" value="InterPro"/>
</dbReference>
<dbReference type="SMART" id="SM00903">
    <property type="entry name" value="Flavin_Reduct"/>
    <property type="match status" value="1"/>
</dbReference>
<protein>
    <recommendedName>
        <fullName evidence="4">Flavin reductase like domain-containing protein</fullName>
    </recommendedName>
</protein>
<dbReference type="Gene3D" id="2.30.110.10">
    <property type="entry name" value="Electron Transport, Fmn-binding Protein, Chain A"/>
    <property type="match status" value="1"/>
</dbReference>
<feature type="signal peptide" evidence="3">
    <location>
        <begin position="1"/>
        <end position="24"/>
    </location>
</feature>
<reference evidence="5" key="1">
    <citation type="journal article" date="2018" name="Mol. Biol. Evol.">
        <title>Broad Genomic Sampling Reveals a Smut Pathogenic Ancestry of the Fungal Clade Ustilaginomycotina.</title>
        <authorList>
            <person name="Kijpornyongpan T."/>
            <person name="Mondo S.J."/>
            <person name="Barry K."/>
            <person name="Sandor L."/>
            <person name="Lee J."/>
            <person name="Lipzen A."/>
            <person name="Pangilinan J."/>
            <person name="LaButti K."/>
            <person name="Hainaut M."/>
            <person name="Henrissat B."/>
            <person name="Grigoriev I.V."/>
            <person name="Spatafora J.W."/>
            <person name="Aime M.C."/>
        </authorList>
    </citation>
    <scope>NUCLEOTIDE SEQUENCE [LARGE SCALE GENOMIC DNA]</scope>
    <source>
        <strain evidence="5">MCA 4198</strain>
    </source>
</reference>
<sequence length="277" mass="28877">MMAGRVRPGAKVSSLFVSLRLLHSTAPVVSPSSSSAPQSASLSSSIRSLMRASAQPVAVITTLLPPSSPSSSSSSSSSLSSSSSPSSSSSSSSAGQDRKAHGATLSSFTTVSLDPALVAFSLRTPSRLADALEYDAQRNSQGEAHFVINILSTRQEDAAQGFSKPGLEPWDLVSSSSAGRVEQHPFQSTPFHPSGVARRKGEALAVPVLSHSVGALACSVVQRIDLGQLDPSSEGQAADADTTGSDVFIAKVHAIEDLEEGQEQLPLVYWQRRFTTV</sequence>
<dbReference type="InParanoid" id="A0A316YMB2"/>
<keyword evidence="1" id="KW-0560">Oxidoreductase</keyword>
<dbReference type="PANTHER" id="PTHR30466">
    <property type="entry name" value="FLAVIN REDUCTASE"/>
    <property type="match status" value="1"/>
</dbReference>
<dbReference type="GeneID" id="37043420"/>
<dbReference type="InterPro" id="IPR002563">
    <property type="entry name" value="Flavin_Rdtase-like_dom"/>
</dbReference>
<evidence type="ECO:0000256" key="3">
    <source>
        <dbReference type="SAM" id="SignalP"/>
    </source>
</evidence>
<proteinExistence type="predicted"/>
<evidence type="ECO:0000313" key="6">
    <source>
        <dbReference type="Proteomes" id="UP000245768"/>
    </source>
</evidence>
<dbReference type="EMBL" id="KZ819636">
    <property type="protein sequence ID" value="PWN89944.1"/>
    <property type="molecule type" value="Genomic_DNA"/>
</dbReference>
<feature type="compositionally biased region" description="Low complexity" evidence="2">
    <location>
        <begin position="64"/>
        <end position="93"/>
    </location>
</feature>
<dbReference type="RefSeq" id="XP_025377142.1">
    <property type="nucleotide sequence ID" value="XM_025521504.1"/>
</dbReference>
<feature type="chain" id="PRO_5016353412" description="Flavin reductase like domain-containing protein" evidence="3">
    <location>
        <begin position="25"/>
        <end position="277"/>
    </location>
</feature>
<feature type="region of interest" description="Disordered" evidence="2">
    <location>
        <begin position="64"/>
        <end position="98"/>
    </location>
</feature>
<dbReference type="InterPro" id="IPR012349">
    <property type="entry name" value="Split_barrel_FMN-bd"/>
</dbReference>
<dbReference type="InterPro" id="IPR050268">
    <property type="entry name" value="NADH-dep_flavin_reductase"/>
</dbReference>